<protein>
    <submittedName>
        <fullName evidence="1">Uncharacterized protein</fullName>
    </submittedName>
</protein>
<proteinExistence type="predicted"/>
<evidence type="ECO:0000313" key="2">
    <source>
        <dbReference type="Proteomes" id="UP001066276"/>
    </source>
</evidence>
<reference evidence="1" key="1">
    <citation type="journal article" date="2022" name="bioRxiv">
        <title>Sequencing and chromosome-scale assembly of the giantPleurodeles waltlgenome.</title>
        <authorList>
            <person name="Brown T."/>
            <person name="Elewa A."/>
            <person name="Iarovenko S."/>
            <person name="Subramanian E."/>
            <person name="Araus A.J."/>
            <person name="Petzold A."/>
            <person name="Susuki M."/>
            <person name="Suzuki K.-i.T."/>
            <person name="Hayashi T."/>
            <person name="Toyoda A."/>
            <person name="Oliveira C."/>
            <person name="Osipova E."/>
            <person name="Leigh N.D."/>
            <person name="Simon A."/>
            <person name="Yun M.H."/>
        </authorList>
    </citation>
    <scope>NUCLEOTIDE SEQUENCE</scope>
    <source>
        <strain evidence="1">20211129_DDA</strain>
        <tissue evidence="1">Liver</tissue>
    </source>
</reference>
<organism evidence="1 2">
    <name type="scientific">Pleurodeles waltl</name>
    <name type="common">Iberian ribbed newt</name>
    <dbReference type="NCBI Taxonomy" id="8319"/>
    <lineage>
        <taxon>Eukaryota</taxon>
        <taxon>Metazoa</taxon>
        <taxon>Chordata</taxon>
        <taxon>Craniata</taxon>
        <taxon>Vertebrata</taxon>
        <taxon>Euteleostomi</taxon>
        <taxon>Amphibia</taxon>
        <taxon>Batrachia</taxon>
        <taxon>Caudata</taxon>
        <taxon>Salamandroidea</taxon>
        <taxon>Salamandridae</taxon>
        <taxon>Pleurodelinae</taxon>
        <taxon>Pleurodeles</taxon>
    </lineage>
</organism>
<dbReference type="Proteomes" id="UP001066276">
    <property type="component" value="Chromosome 5"/>
</dbReference>
<evidence type="ECO:0000313" key="1">
    <source>
        <dbReference type="EMBL" id="KAJ1148774.1"/>
    </source>
</evidence>
<comment type="caution">
    <text evidence="1">The sequence shown here is derived from an EMBL/GenBank/DDBJ whole genome shotgun (WGS) entry which is preliminary data.</text>
</comment>
<dbReference type="AlphaFoldDB" id="A0AAV7RC24"/>
<gene>
    <name evidence="1" type="ORF">NDU88_001600</name>
</gene>
<name>A0AAV7RC24_PLEWA</name>
<keyword evidence="2" id="KW-1185">Reference proteome</keyword>
<sequence length="210" mass="23688">MTRQHVKRERHKQNTSYLVGESLKLPEGWTYYSKGGISCVHLEGSPSQLLACVSWDAAPISKAHVPRTSEPLEFVACLPRVRGASEGRLPHARALGRCSPRARCLLDIIACLQRFVYDNPFHFVRGMVVLDVMVYAQRDTELFGQIETEQAPRHSAVCGGRCVAMLAHSASRTVCLHWARASLGNGSWTEVEERQLRRRRASDFLYRGRI</sequence>
<accession>A0AAV7RC24</accession>
<dbReference type="EMBL" id="JANPWB010000009">
    <property type="protein sequence ID" value="KAJ1148774.1"/>
    <property type="molecule type" value="Genomic_DNA"/>
</dbReference>